<feature type="region of interest" description="Disordered" evidence="1">
    <location>
        <begin position="40"/>
        <end position="69"/>
    </location>
</feature>
<dbReference type="EnsemblPlants" id="LPERR09G01640.1">
    <property type="protein sequence ID" value="LPERR09G01640.1"/>
    <property type="gene ID" value="LPERR09G01640"/>
</dbReference>
<organism evidence="2 3">
    <name type="scientific">Leersia perrieri</name>
    <dbReference type="NCBI Taxonomy" id="77586"/>
    <lineage>
        <taxon>Eukaryota</taxon>
        <taxon>Viridiplantae</taxon>
        <taxon>Streptophyta</taxon>
        <taxon>Embryophyta</taxon>
        <taxon>Tracheophyta</taxon>
        <taxon>Spermatophyta</taxon>
        <taxon>Magnoliopsida</taxon>
        <taxon>Liliopsida</taxon>
        <taxon>Poales</taxon>
        <taxon>Poaceae</taxon>
        <taxon>BOP clade</taxon>
        <taxon>Oryzoideae</taxon>
        <taxon>Oryzeae</taxon>
        <taxon>Oryzinae</taxon>
        <taxon>Leersia</taxon>
    </lineage>
</organism>
<evidence type="ECO:0000256" key="1">
    <source>
        <dbReference type="SAM" id="MobiDB-lite"/>
    </source>
</evidence>
<protein>
    <submittedName>
        <fullName evidence="2">Uncharacterized protein</fullName>
    </submittedName>
</protein>
<keyword evidence="3" id="KW-1185">Reference proteome</keyword>
<evidence type="ECO:0000313" key="2">
    <source>
        <dbReference type="EnsemblPlants" id="LPERR09G01640.1"/>
    </source>
</evidence>
<reference evidence="2" key="3">
    <citation type="submission" date="2015-04" db="UniProtKB">
        <authorList>
            <consortium name="EnsemblPlants"/>
        </authorList>
    </citation>
    <scope>IDENTIFICATION</scope>
</reference>
<reference evidence="2 3" key="1">
    <citation type="submission" date="2012-08" db="EMBL/GenBank/DDBJ databases">
        <title>Oryza genome evolution.</title>
        <authorList>
            <person name="Wing R.A."/>
        </authorList>
    </citation>
    <scope>NUCLEOTIDE SEQUENCE</scope>
</reference>
<dbReference type="HOGENOM" id="CLU_2779520_0_0_1"/>
<name>A0A0D9XBP8_9ORYZ</name>
<dbReference type="Proteomes" id="UP000032180">
    <property type="component" value="Chromosome 9"/>
</dbReference>
<sequence>MPSSLCHRRQAPAGLSLYDDRCQITISDADPWPPRRRLIAVPSGRRPSAPPAEAFPPARSRRQFALLSR</sequence>
<reference evidence="3" key="2">
    <citation type="submission" date="2013-12" db="EMBL/GenBank/DDBJ databases">
        <authorList>
            <person name="Yu Y."/>
            <person name="Lee S."/>
            <person name="de Baynast K."/>
            <person name="Wissotski M."/>
            <person name="Liu L."/>
            <person name="Talag J."/>
            <person name="Goicoechea J."/>
            <person name="Angelova A."/>
            <person name="Jetty R."/>
            <person name="Kudrna D."/>
            <person name="Golser W."/>
            <person name="Rivera L."/>
            <person name="Zhang J."/>
            <person name="Wing R."/>
        </authorList>
    </citation>
    <scope>NUCLEOTIDE SEQUENCE</scope>
</reference>
<dbReference type="Gramene" id="LPERR09G01640.1">
    <property type="protein sequence ID" value="LPERR09G01640.1"/>
    <property type="gene ID" value="LPERR09G01640"/>
</dbReference>
<dbReference type="AlphaFoldDB" id="A0A0D9XBP8"/>
<proteinExistence type="predicted"/>
<accession>A0A0D9XBP8</accession>
<evidence type="ECO:0000313" key="3">
    <source>
        <dbReference type="Proteomes" id="UP000032180"/>
    </source>
</evidence>